<keyword evidence="3" id="KW-1185">Reference proteome</keyword>
<comment type="caution">
    <text evidence="2">The sequence shown here is derived from an EMBL/GenBank/DDBJ whole genome shotgun (WGS) entry which is preliminary data.</text>
</comment>
<dbReference type="InterPro" id="IPR016097">
    <property type="entry name" value="DUF695"/>
</dbReference>
<accession>A0ABT1MI99</accession>
<feature type="domain" description="DUF695" evidence="1">
    <location>
        <begin position="29"/>
        <end position="134"/>
    </location>
</feature>
<dbReference type="Proteomes" id="UP001205603">
    <property type="component" value="Unassembled WGS sequence"/>
</dbReference>
<organism evidence="2 3">
    <name type="scientific">Coprobacter tertius</name>
    <dbReference type="NCBI Taxonomy" id="2944915"/>
    <lineage>
        <taxon>Bacteria</taxon>
        <taxon>Pseudomonadati</taxon>
        <taxon>Bacteroidota</taxon>
        <taxon>Bacteroidia</taxon>
        <taxon>Bacteroidales</taxon>
        <taxon>Barnesiellaceae</taxon>
        <taxon>Coprobacter</taxon>
    </lineage>
</organism>
<sequence>MPKNDWFIGEQDSDRGRIITRGRIFRGNQRNTTLYPMRVEVQWLYKGTADGMPTEEETAVTDKVMNLLTDRLEDELIAWLTAVHTGGRQAVFVYYTRSVEDLSNQINATFGEFPLLPVKIGATEDKNWKEYNRMLKSFGITYG</sequence>
<evidence type="ECO:0000313" key="3">
    <source>
        <dbReference type="Proteomes" id="UP001205603"/>
    </source>
</evidence>
<dbReference type="EMBL" id="JANDHW010000008">
    <property type="protein sequence ID" value="MCP9612355.1"/>
    <property type="molecule type" value="Genomic_DNA"/>
</dbReference>
<protein>
    <submittedName>
        <fullName evidence="2">DUF695 domain-containing protein</fullName>
    </submittedName>
</protein>
<reference evidence="2 3" key="1">
    <citation type="submission" date="2022-07" db="EMBL/GenBank/DDBJ databases">
        <title>Fecal culturing of patients with breast cancer.</title>
        <authorList>
            <person name="Teng N.M.Y."/>
            <person name="Kiu R."/>
            <person name="Evans R."/>
            <person name="Baker D.J."/>
            <person name="Zenner C."/>
            <person name="Robinson S.D."/>
            <person name="Hall L.J."/>
        </authorList>
    </citation>
    <scope>NUCLEOTIDE SEQUENCE [LARGE SCALE GENOMIC DNA]</scope>
    <source>
        <strain evidence="2 3">LH1063</strain>
    </source>
</reference>
<proteinExistence type="predicted"/>
<name>A0ABT1MI99_9BACT</name>
<dbReference type="Pfam" id="PF05117">
    <property type="entry name" value="DUF695"/>
    <property type="match status" value="1"/>
</dbReference>
<evidence type="ECO:0000313" key="2">
    <source>
        <dbReference type="EMBL" id="MCP9612355.1"/>
    </source>
</evidence>
<dbReference type="RefSeq" id="WP_255027649.1">
    <property type="nucleotide sequence ID" value="NZ_JANDHW010000008.1"/>
</dbReference>
<gene>
    <name evidence="2" type="ORF">NMU02_09645</name>
</gene>
<evidence type="ECO:0000259" key="1">
    <source>
        <dbReference type="Pfam" id="PF05117"/>
    </source>
</evidence>